<sequence>MVNKATIGESAYTEMPESLIILLQQAQDLDSFTKERKREMKKKDITATDGILWTLAEDNVLQVNK</sequence>
<name>A0A2B7Z725_9EURO</name>
<evidence type="ECO:0000313" key="1">
    <source>
        <dbReference type="EMBL" id="PGH29023.1"/>
    </source>
</evidence>
<protein>
    <submittedName>
        <fullName evidence="1">Uncharacterized protein</fullName>
    </submittedName>
</protein>
<proteinExistence type="predicted"/>
<gene>
    <name evidence="1" type="ORF">GX50_08237</name>
</gene>
<dbReference type="STRING" id="73230.A0A2B7Z725"/>
<accession>A0A2B7Z725</accession>
<dbReference type="AlphaFoldDB" id="A0A2B7Z725"/>
<reference evidence="1 2" key="1">
    <citation type="submission" date="2017-10" db="EMBL/GenBank/DDBJ databases">
        <title>Comparative genomics in systemic dimorphic fungi from Ajellomycetaceae.</title>
        <authorList>
            <person name="Munoz J.F."/>
            <person name="Mcewen J.G."/>
            <person name="Clay O.K."/>
            <person name="Cuomo C.A."/>
        </authorList>
    </citation>
    <scope>NUCLEOTIDE SEQUENCE [LARGE SCALE GENOMIC DNA]</scope>
    <source>
        <strain evidence="1 2">UAMH4076</strain>
    </source>
</reference>
<dbReference type="EMBL" id="PDND01000284">
    <property type="protein sequence ID" value="PGH29023.1"/>
    <property type="molecule type" value="Genomic_DNA"/>
</dbReference>
<organism evidence="1 2">
    <name type="scientific">[Emmonsia] crescens</name>
    <dbReference type="NCBI Taxonomy" id="73230"/>
    <lineage>
        <taxon>Eukaryota</taxon>
        <taxon>Fungi</taxon>
        <taxon>Dikarya</taxon>
        <taxon>Ascomycota</taxon>
        <taxon>Pezizomycotina</taxon>
        <taxon>Eurotiomycetes</taxon>
        <taxon>Eurotiomycetidae</taxon>
        <taxon>Onygenales</taxon>
        <taxon>Ajellomycetaceae</taxon>
        <taxon>Emergomyces</taxon>
    </lineage>
</organism>
<keyword evidence="2" id="KW-1185">Reference proteome</keyword>
<evidence type="ECO:0000313" key="2">
    <source>
        <dbReference type="Proteomes" id="UP000226031"/>
    </source>
</evidence>
<dbReference type="Proteomes" id="UP000226031">
    <property type="component" value="Unassembled WGS sequence"/>
</dbReference>
<comment type="caution">
    <text evidence="1">The sequence shown here is derived from an EMBL/GenBank/DDBJ whole genome shotgun (WGS) entry which is preliminary data.</text>
</comment>